<dbReference type="InterPro" id="IPR046342">
    <property type="entry name" value="CBS_dom_sf"/>
</dbReference>
<organism evidence="14 15">
    <name type="scientific">Geodermatophilus obscurus</name>
    <dbReference type="NCBI Taxonomy" id="1861"/>
    <lineage>
        <taxon>Bacteria</taxon>
        <taxon>Bacillati</taxon>
        <taxon>Actinomycetota</taxon>
        <taxon>Actinomycetes</taxon>
        <taxon>Geodermatophilales</taxon>
        <taxon>Geodermatophilaceae</taxon>
        <taxon>Geodermatophilus</taxon>
    </lineage>
</organism>
<reference evidence="14 15" key="1">
    <citation type="submission" date="2016-12" db="EMBL/GenBank/DDBJ databases">
        <authorList>
            <person name="Song W.-J."/>
            <person name="Kurnit D.M."/>
        </authorList>
    </citation>
    <scope>NUCLEOTIDE SEQUENCE [LARGE SCALE GENOMIC DNA]</scope>
    <source>
        <strain evidence="14 15">DSM 43162</strain>
    </source>
</reference>
<evidence type="ECO:0000256" key="3">
    <source>
        <dbReference type="ARBA" id="ARBA00022475"/>
    </source>
</evidence>
<dbReference type="SMART" id="SM01091">
    <property type="entry name" value="CorC_HlyC"/>
    <property type="match status" value="1"/>
</dbReference>
<protein>
    <submittedName>
        <fullName evidence="14">Putative hemolysin</fullName>
    </submittedName>
</protein>
<dbReference type="FunFam" id="3.10.580.10:FF:000002">
    <property type="entry name" value="Magnesium/cobalt efflux protein CorC"/>
    <property type="match status" value="1"/>
</dbReference>
<evidence type="ECO:0000259" key="12">
    <source>
        <dbReference type="PROSITE" id="PS51371"/>
    </source>
</evidence>
<evidence type="ECO:0000256" key="11">
    <source>
        <dbReference type="SAM" id="Phobius"/>
    </source>
</evidence>
<evidence type="ECO:0000256" key="6">
    <source>
        <dbReference type="ARBA" id="ARBA00022989"/>
    </source>
</evidence>
<comment type="similarity">
    <text evidence="2">Belongs to the UPF0053 family.</text>
</comment>
<dbReference type="Gene3D" id="3.10.580.10">
    <property type="entry name" value="CBS-domain"/>
    <property type="match status" value="1"/>
</dbReference>
<dbReference type="SUPFAM" id="SSF54631">
    <property type="entry name" value="CBS-domain pair"/>
    <property type="match status" value="1"/>
</dbReference>
<dbReference type="GO" id="GO:0005886">
    <property type="term" value="C:plasma membrane"/>
    <property type="evidence" value="ECO:0007669"/>
    <property type="project" value="UniProtKB-SubCell"/>
</dbReference>
<dbReference type="PROSITE" id="PS51846">
    <property type="entry name" value="CNNM"/>
    <property type="match status" value="1"/>
</dbReference>
<dbReference type="InterPro" id="IPR044751">
    <property type="entry name" value="Ion_transp-like_CBS"/>
</dbReference>
<evidence type="ECO:0000313" key="15">
    <source>
        <dbReference type="Proteomes" id="UP000184428"/>
    </source>
</evidence>
<feature type="transmembrane region" description="Helical" evidence="11">
    <location>
        <begin position="6"/>
        <end position="29"/>
    </location>
</feature>
<dbReference type="InterPro" id="IPR002550">
    <property type="entry name" value="CNNM"/>
</dbReference>
<dbReference type="PROSITE" id="PS51371">
    <property type="entry name" value="CBS"/>
    <property type="match status" value="2"/>
</dbReference>
<keyword evidence="3" id="KW-1003">Cell membrane</keyword>
<dbReference type="InterPro" id="IPR036318">
    <property type="entry name" value="FAD-bd_PCMH-like_sf"/>
</dbReference>
<proteinExistence type="inferred from homology"/>
<feature type="domain" description="CBS" evidence="12">
    <location>
        <begin position="283"/>
        <end position="340"/>
    </location>
</feature>
<feature type="transmembrane region" description="Helical" evidence="11">
    <location>
        <begin position="103"/>
        <end position="124"/>
    </location>
</feature>
<dbReference type="Pfam" id="PF00571">
    <property type="entry name" value="CBS"/>
    <property type="match status" value="2"/>
</dbReference>
<keyword evidence="6 10" id="KW-1133">Transmembrane helix</keyword>
<keyword evidence="5" id="KW-0677">Repeat</keyword>
<dbReference type="GO" id="GO:0050660">
    <property type="term" value="F:flavin adenine dinucleotide binding"/>
    <property type="evidence" value="ECO:0007669"/>
    <property type="project" value="InterPro"/>
</dbReference>
<sequence length="444" mass="47874">MSDVWLNILMVVVFVLIGGAFSGAEIALVSLRESQVRALAESGGRRGQAVQRLLSDPNRFLAAVQVGVTLAGFFSAAFGASTLSQPLGEWFVTLGMRAGLADPLAFVLVTIGISYLSLVVGELTPKRLALQRSEGFSLLVAAPLNAIAKLSRPVIWLLSKSTNLLVRLVGGDPSASGESISQEELRDLVTAHESLSSDERRLIGEVFRAGDREVREVMTPRTEVDFLDASMTASRAAKQVYDSSHSRYPVVGRDEDDVLGFVHVRDLFLPNHPAGRAATVGDLVREVKRLPGTAGVLTALSEMRRENQHLAIVVDEYGGTDGIVTLEDLIEEVIGEIYDEYDEDVADGGDERPDGPQELDGLLNLDDFREATGLQLPEGPYETVAGYVLAELGRLPVVGDSVEVERRTLTVLELDGRRIARISVGRAPQPEVDPAQVPTPTIGT</sequence>
<dbReference type="AlphaFoldDB" id="A0A1M7UIV4"/>
<gene>
    <name evidence="14" type="ORF">SAMN05660350_03334</name>
</gene>
<dbReference type="CDD" id="cd04590">
    <property type="entry name" value="CBS_pair_CorC_HlyC_assoc"/>
    <property type="match status" value="1"/>
</dbReference>
<dbReference type="RefSeq" id="WP_072919803.1">
    <property type="nucleotide sequence ID" value="NZ_FRDM01000019.1"/>
</dbReference>
<evidence type="ECO:0000256" key="4">
    <source>
        <dbReference type="ARBA" id="ARBA00022692"/>
    </source>
</evidence>
<accession>A0A1M7UIV4</accession>
<evidence type="ECO:0000256" key="5">
    <source>
        <dbReference type="ARBA" id="ARBA00022737"/>
    </source>
</evidence>
<evidence type="ECO:0000259" key="13">
    <source>
        <dbReference type="PROSITE" id="PS51846"/>
    </source>
</evidence>
<dbReference type="SUPFAM" id="SSF56176">
    <property type="entry name" value="FAD-binding/transporter-associated domain-like"/>
    <property type="match status" value="1"/>
</dbReference>
<comment type="subcellular location">
    <subcellularLocation>
        <location evidence="1">Cell membrane</location>
        <topology evidence="1">Multi-pass membrane protein</topology>
    </subcellularLocation>
</comment>
<evidence type="ECO:0000256" key="10">
    <source>
        <dbReference type="PROSITE-ProRule" id="PRU01193"/>
    </source>
</evidence>
<dbReference type="PANTHER" id="PTHR43099">
    <property type="entry name" value="UPF0053 PROTEIN YRKA"/>
    <property type="match status" value="1"/>
</dbReference>
<evidence type="ECO:0000256" key="9">
    <source>
        <dbReference type="PROSITE-ProRule" id="PRU00703"/>
    </source>
</evidence>
<dbReference type="InterPro" id="IPR051676">
    <property type="entry name" value="UPF0053_domain"/>
</dbReference>
<evidence type="ECO:0000256" key="7">
    <source>
        <dbReference type="ARBA" id="ARBA00023122"/>
    </source>
</evidence>
<dbReference type="Gene3D" id="3.30.465.10">
    <property type="match status" value="1"/>
</dbReference>
<dbReference type="Proteomes" id="UP000184428">
    <property type="component" value="Unassembled WGS sequence"/>
</dbReference>
<dbReference type="InterPro" id="IPR016169">
    <property type="entry name" value="FAD-bd_PCMH_sub2"/>
</dbReference>
<evidence type="ECO:0000313" key="14">
    <source>
        <dbReference type="EMBL" id="SHN82850.1"/>
    </source>
</evidence>
<dbReference type="Pfam" id="PF03471">
    <property type="entry name" value="CorC_HlyC"/>
    <property type="match status" value="1"/>
</dbReference>
<evidence type="ECO:0000256" key="1">
    <source>
        <dbReference type="ARBA" id="ARBA00004651"/>
    </source>
</evidence>
<dbReference type="InterPro" id="IPR005170">
    <property type="entry name" value="Transptr-assoc_dom"/>
</dbReference>
<dbReference type="EMBL" id="FRDM01000019">
    <property type="protein sequence ID" value="SHN82850.1"/>
    <property type="molecule type" value="Genomic_DNA"/>
</dbReference>
<name>A0A1M7UIV4_9ACTN</name>
<feature type="domain" description="CNNM transmembrane" evidence="13">
    <location>
        <begin position="1"/>
        <end position="205"/>
    </location>
</feature>
<keyword evidence="4 10" id="KW-0812">Transmembrane</keyword>
<feature type="transmembrane region" description="Helical" evidence="11">
    <location>
        <begin position="60"/>
        <end position="83"/>
    </location>
</feature>
<evidence type="ECO:0000256" key="8">
    <source>
        <dbReference type="ARBA" id="ARBA00023136"/>
    </source>
</evidence>
<keyword evidence="8 10" id="KW-0472">Membrane</keyword>
<dbReference type="PANTHER" id="PTHR43099:SF5">
    <property type="entry name" value="HLYC_CORC FAMILY TRANSPORTER"/>
    <property type="match status" value="1"/>
</dbReference>
<dbReference type="Pfam" id="PF01595">
    <property type="entry name" value="CNNM"/>
    <property type="match status" value="1"/>
</dbReference>
<feature type="domain" description="CBS" evidence="12">
    <location>
        <begin position="218"/>
        <end position="279"/>
    </location>
</feature>
<dbReference type="InterPro" id="IPR000644">
    <property type="entry name" value="CBS_dom"/>
</dbReference>
<dbReference type="OrthoDB" id="110231at2"/>
<keyword evidence="7 9" id="KW-0129">CBS domain</keyword>
<evidence type="ECO:0000256" key="2">
    <source>
        <dbReference type="ARBA" id="ARBA00006337"/>
    </source>
</evidence>